<proteinExistence type="predicted"/>
<gene>
    <name evidence="1" type="ORF">A2801_02570</name>
</gene>
<evidence type="ECO:0000313" key="2">
    <source>
        <dbReference type="Proteomes" id="UP000177263"/>
    </source>
</evidence>
<dbReference type="AlphaFoldDB" id="A0A1F7YM88"/>
<sequence length="110" mass="12836">MANIKFKSDKYKKSRGGYSRLLDIQCAKCGEHLFFYQKDGPGILKRMYLDRIYESDKYSKLENKALKTIPQLVCLKCNELLGVPYIYQKEDRLAFRLFVGGITKKIVKSK</sequence>
<dbReference type="EMBL" id="MGGM01000031">
    <property type="protein sequence ID" value="OGM28393.1"/>
    <property type="molecule type" value="Genomic_DNA"/>
</dbReference>
<accession>A0A1F7YM88</accession>
<reference evidence="1 2" key="1">
    <citation type="journal article" date="2016" name="Nat. Commun.">
        <title>Thousands of microbial genomes shed light on interconnected biogeochemical processes in an aquifer system.</title>
        <authorList>
            <person name="Anantharaman K."/>
            <person name="Brown C.T."/>
            <person name="Hug L.A."/>
            <person name="Sharon I."/>
            <person name="Castelle C.J."/>
            <person name="Probst A.J."/>
            <person name="Thomas B.C."/>
            <person name="Singh A."/>
            <person name="Wilkins M.J."/>
            <person name="Karaoz U."/>
            <person name="Brodie E.L."/>
            <person name="Williams K.H."/>
            <person name="Hubbard S.S."/>
            <person name="Banfield J.F."/>
        </authorList>
    </citation>
    <scope>NUCLEOTIDE SEQUENCE [LARGE SCALE GENOMIC DNA]</scope>
</reference>
<name>A0A1F7YM88_9BACT</name>
<dbReference type="STRING" id="1802500.A2801_02570"/>
<dbReference type="Proteomes" id="UP000177263">
    <property type="component" value="Unassembled WGS sequence"/>
</dbReference>
<protein>
    <submittedName>
        <fullName evidence="1">Uncharacterized protein</fullName>
    </submittedName>
</protein>
<comment type="caution">
    <text evidence="1">The sequence shown here is derived from an EMBL/GenBank/DDBJ whole genome shotgun (WGS) entry which is preliminary data.</text>
</comment>
<evidence type="ECO:0000313" key="1">
    <source>
        <dbReference type="EMBL" id="OGM28393.1"/>
    </source>
</evidence>
<organism evidence="1 2">
    <name type="scientific">Candidatus Woesebacteria bacterium RIFCSPHIGHO2_01_FULL_41_10</name>
    <dbReference type="NCBI Taxonomy" id="1802500"/>
    <lineage>
        <taxon>Bacteria</taxon>
        <taxon>Candidatus Woeseibacteriota</taxon>
    </lineage>
</organism>